<dbReference type="SUPFAM" id="SSF51735">
    <property type="entry name" value="NAD(P)-binding Rossmann-fold domains"/>
    <property type="match status" value="1"/>
</dbReference>
<dbReference type="AlphaFoldDB" id="A0AAJ5D0R1"/>
<evidence type="ECO:0000259" key="2">
    <source>
        <dbReference type="Pfam" id="PF01370"/>
    </source>
</evidence>
<feature type="domain" description="NAD-dependent epimerase/dehydratase" evidence="2">
    <location>
        <begin position="12"/>
        <end position="254"/>
    </location>
</feature>
<gene>
    <name evidence="3" type="ORF">NCTC13159_02484</name>
</gene>
<dbReference type="PANTHER" id="PTHR10366">
    <property type="entry name" value="NAD DEPENDENT EPIMERASE/DEHYDRATASE"/>
    <property type="match status" value="1"/>
</dbReference>
<dbReference type="EMBL" id="UGSJ01000001">
    <property type="protein sequence ID" value="SUA90996.1"/>
    <property type="molecule type" value="Genomic_DNA"/>
</dbReference>
<dbReference type="FunFam" id="3.40.50.720:FF:000336">
    <property type="entry name" value="Aldehyde reductase"/>
    <property type="match status" value="1"/>
</dbReference>
<dbReference type="Proteomes" id="UP000254589">
    <property type="component" value="Unassembled WGS sequence"/>
</dbReference>
<evidence type="ECO:0000256" key="1">
    <source>
        <dbReference type="ARBA" id="ARBA00023002"/>
    </source>
</evidence>
<dbReference type="Pfam" id="PF01370">
    <property type="entry name" value="Epimerase"/>
    <property type="match status" value="1"/>
</dbReference>
<accession>A0AAJ5D0R1</accession>
<dbReference type="PANTHER" id="PTHR10366:SF812">
    <property type="entry name" value="VPS9 DOMAIN-CONTAINING PROTEIN"/>
    <property type="match status" value="1"/>
</dbReference>
<reference evidence="3 4" key="1">
    <citation type="submission" date="2018-06" db="EMBL/GenBank/DDBJ databases">
        <authorList>
            <consortium name="Pathogen Informatics"/>
            <person name="Doyle S."/>
        </authorList>
    </citation>
    <scope>NUCLEOTIDE SEQUENCE [LARGE SCALE GENOMIC DNA]</scope>
    <source>
        <strain evidence="3 4">NCTC13159</strain>
    </source>
</reference>
<dbReference type="Gene3D" id="3.40.50.720">
    <property type="entry name" value="NAD(P)-binding Rossmann-like Domain"/>
    <property type="match status" value="1"/>
</dbReference>
<dbReference type="InterPro" id="IPR001509">
    <property type="entry name" value="Epimerase_deHydtase"/>
</dbReference>
<dbReference type="InterPro" id="IPR036291">
    <property type="entry name" value="NAD(P)-bd_dom_sf"/>
</dbReference>
<keyword evidence="1" id="KW-0560">Oxidoreductase</keyword>
<dbReference type="GO" id="GO:0016616">
    <property type="term" value="F:oxidoreductase activity, acting on the CH-OH group of donors, NAD or NADP as acceptor"/>
    <property type="evidence" value="ECO:0007669"/>
    <property type="project" value="TreeGrafter"/>
</dbReference>
<dbReference type="InterPro" id="IPR050425">
    <property type="entry name" value="NAD(P)_dehydrat-like"/>
</dbReference>
<comment type="caution">
    <text evidence="3">The sequence shown here is derived from an EMBL/GenBank/DDBJ whole genome shotgun (WGS) entry which is preliminary data.</text>
</comment>
<name>A0AAJ5D0R1_PANPU</name>
<evidence type="ECO:0000313" key="4">
    <source>
        <dbReference type="Proteomes" id="UP000254589"/>
    </source>
</evidence>
<evidence type="ECO:0000313" key="3">
    <source>
        <dbReference type="EMBL" id="SUA90996.1"/>
    </source>
</evidence>
<organism evidence="3 4">
    <name type="scientific">Pandoraea pulmonicola</name>
    <dbReference type="NCBI Taxonomy" id="93221"/>
    <lineage>
        <taxon>Bacteria</taxon>
        <taxon>Pseudomonadati</taxon>
        <taxon>Pseudomonadota</taxon>
        <taxon>Betaproteobacteria</taxon>
        <taxon>Burkholderiales</taxon>
        <taxon>Burkholderiaceae</taxon>
        <taxon>Pandoraea</taxon>
    </lineage>
</organism>
<protein>
    <submittedName>
        <fullName evidence="3">Short chain dehydrogenase</fullName>
    </submittedName>
</protein>
<sequence>MNKIEIDKNKPVMVTGATGYVASWIVKRLLEEGVTVHAAVRDPVDRNKVRHLDEMAAKLPGTLRYFAADLLDQGSYAEAMAGCGIVFHTASPFTLNVRDAQKDLVDPALLGTRNVLETANRTASVTRVVLTSSCAAIYGDNADLEKTPRGVFTEEVWNSSSSLTHIPYSYSKTVAEREAWEIVGKQSRWNLVVVNPSLVIGPGLNAHGTSESFNIVRQMGDGRMKAGAPDIGVGAVDVRDLAEAHLRAAYLPKAQGRNIISGHNTSLLEIASALLPKFDAYPVPRRTLPKWLVWLVAPLVDKTTTRKFVSRNVGFPWRADNGKSVRDLGMVYRPLADSIQDMFQQMIDNGLIPKRPGAMATRNGT</sequence>
<proteinExistence type="predicted"/>